<feature type="compositionally biased region" description="Low complexity" evidence="1">
    <location>
        <begin position="250"/>
        <end position="273"/>
    </location>
</feature>
<feature type="compositionally biased region" description="Low complexity" evidence="1">
    <location>
        <begin position="168"/>
        <end position="205"/>
    </location>
</feature>
<evidence type="ECO:0000313" key="3">
    <source>
        <dbReference type="EMBL" id="XBO37710.1"/>
    </source>
</evidence>
<protein>
    <submittedName>
        <fullName evidence="3">DUF2865 domain-containing protein</fullName>
    </submittedName>
</protein>
<sequence>MASRSLTVLSVMLGLAIAAPANAESCPDQRRWPWSDRAAINGALRSEYGQLHASYGAMGCARRPAVMTGAEDYCAVLAERLAAIHRELQLNHWFGARVTACGPEGSRPPLALAPVEDDDAAAKPEAPARRGRATTARPVPREATPGLAQETAPEQTAPQRTSSQQTGAQRTSPQTQAQQAAPQQTSTHQTPPQAWPQRAAPRLQAHAAPEPRPTQSVPAKPEPVSGPTAKPRPVVQGPATPSPQPRKVAAPEAPQRAQARPPEMQAQAPVQPRIAPPNAAPAPRMNANQALYNAPAPREPSSPAPSPTATASLSYGPHAAPPPGGVSAGYLASIAEAGLYEVSETPVEPPGSPLRKRFMAKGGRFACVRTCDGFYFPLNQSVRGGDAQDMCTSLCPGARTEVFRTSASGSMADAVSMGGQRYGALRSAFLYRRSVNPGCGCKIPGQSWEALLRPAERVLASPHHDVILDENEADRLSRAQARAKLRAEAAQEAASAPAKPAAPPPAAGPARAAQRTRDARDLPDPTYTGTVRVPPRR</sequence>
<reference evidence="3" key="1">
    <citation type="submission" date="2024-05" db="EMBL/GenBank/DDBJ databases">
        <authorList>
            <person name="Kim S."/>
            <person name="Heo J."/>
            <person name="Choi H."/>
            <person name="Choi Y."/>
            <person name="Kwon S.-W."/>
            <person name="Kim Y."/>
        </authorList>
    </citation>
    <scope>NUCLEOTIDE SEQUENCE</scope>
    <source>
        <strain evidence="3">KACC 23698</strain>
    </source>
</reference>
<feature type="chain" id="PRO_5043694661" evidence="2">
    <location>
        <begin position="24"/>
        <end position="537"/>
    </location>
</feature>
<feature type="region of interest" description="Disordered" evidence="1">
    <location>
        <begin position="480"/>
        <end position="537"/>
    </location>
</feature>
<evidence type="ECO:0000256" key="1">
    <source>
        <dbReference type="SAM" id="MobiDB-lite"/>
    </source>
</evidence>
<feature type="region of interest" description="Disordered" evidence="1">
    <location>
        <begin position="117"/>
        <end position="320"/>
    </location>
</feature>
<feature type="compositionally biased region" description="Polar residues" evidence="1">
    <location>
        <begin position="152"/>
        <end position="167"/>
    </location>
</feature>
<dbReference type="InterPro" id="IPR021293">
    <property type="entry name" value="DUF2865"/>
</dbReference>
<feature type="compositionally biased region" description="Low complexity" evidence="1">
    <location>
        <begin position="480"/>
        <end position="499"/>
    </location>
</feature>
<dbReference type="AlphaFoldDB" id="A0AAU7JBJ8"/>
<name>A0AAU7JBJ8_9HYPH</name>
<feature type="compositionally biased region" description="Pro residues" evidence="1">
    <location>
        <begin position="297"/>
        <end position="306"/>
    </location>
</feature>
<evidence type="ECO:0000256" key="2">
    <source>
        <dbReference type="SAM" id="SignalP"/>
    </source>
</evidence>
<feature type="signal peptide" evidence="2">
    <location>
        <begin position="1"/>
        <end position="23"/>
    </location>
</feature>
<dbReference type="Pfam" id="PF11064">
    <property type="entry name" value="DUF2865"/>
    <property type="match status" value="1"/>
</dbReference>
<keyword evidence="2" id="KW-0732">Signal</keyword>
<dbReference type="RefSeq" id="WP_406854537.1">
    <property type="nucleotide sequence ID" value="NZ_CP157484.1"/>
</dbReference>
<proteinExistence type="predicted"/>
<accession>A0AAU7JBJ8</accession>
<dbReference type="EMBL" id="CP157484">
    <property type="protein sequence ID" value="XBO37710.1"/>
    <property type="molecule type" value="Genomic_DNA"/>
</dbReference>
<gene>
    <name evidence="3" type="ORF">ABEG18_18570</name>
</gene>
<feature type="compositionally biased region" description="Low complexity" evidence="1">
    <location>
        <begin position="281"/>
        <end position="296"/>
    </location>
</feature>
<organism evidence="3">
    <name type="scientific">Alsobacter sp. KACC 23698</name>
    <dbReference type="NCBI Taxonomy" id="3149229"/>
    <lineage>
        <taxon>Bacteria</taxon>
        <taxon>Pseudomonadati</taxon>
        <taxon>Pseudomonadota</taxon>
        <taxon>Alphaproteobacteria</taxon>
        <taxon>Hyphomicrobiales</taxon>
        <taxon>Alsobacteraceae</taxon>
        <taxon>Alsobacter</taxon>
    </lineage>
</organism>